<evidence type="ECO:0000256" key="4">
    <source>
        <dbReference type="ARBA" id="ARBA00022989"/>
    </source>
</evidence>
<feature type="domain" description="Cardiolipin synthase N-terminal" evidence="7">
    <location>
        <begin position="36"/>
        <end position="76"/>
    </location>
</feature>
<gene>
    <name evidence="8" type="ORF">BJY18_002560</name>
</gene>
<name>A0A840IUF4_9PSEU</name>
<dbReference type="Pfam" id="PF13396">
    <property type="entry name" value="PLDc_N"/>
    <property type="match status" value="1"/>
</dbReference>
<evidence type="ECO:0000259" key="7">
    <source>
        <dbReference type="Pfam" id="PF13396"/>
    </source>
</evidence>
<dbReference type="EMBL" id="JACHMG010000001">
    <property type="protein sequence ID" value="MBB4685075.1"/>
    <property type="molecule type" value="Genomic_DNA"/>
</dbReference>
<evidence type="ECO:0000256" key="6">
    <source>
        <dbReference type="SAM" id="Phobius"/>
    </source>
</evidence>
<reference evidence="8 9" key="1">
    <citation type="submission" date="2020-08" db="EMBL/GenBank/DDBJ databases">
        <title>Sequencing the genomes of 1000 actinobacteria strains.</title>
        <authorList>
            <person name="Klenk H.-P."/>
        </authorList>
    </citation>
    <scope>NUCLEOTIDE SEQUENCE [LARGE SCALE GENOMIC DNA]</scope>
    <source>
        <strain evidence="8 9">DSM 45859</strain>
    </source>
</reference>
<dbReference type="Proteomes" id="UP000581769">
    <property type="component" value="Unassembled WGS sequence"/>
</dbReference>
<evidence type="ECO:0000256" key="2">
    <source>
        <dbReference type="ARBA" id="ARBA00022475"/>
    </source>
</evidence>
<evidence type="ECO:0000313" key="9">
    <source>
        <dbReference type="Proteomes" id="UP000581769"/>
    </source>
</evidence>
<dbReference type="InterPro" id="IPR027379">
    <property type="entry name" value="CLS_N"/>
</dbReference>
<keyword evidence="4 6" id="KW-1133">Transmembrane helix</keyword>
<proteinExistence type="predicted"/>
<dbReference type="AlphaFoldDB" id="A0A840IUF4"/>
<organism evidence="8 9">
    <name type="scientific">Amycolatopsis jiangsuensis</name>
    <dbReference type="NCBI Taxonomy" id="1181879"/>
    <lineage>
        <taxon>Bacteria</taxon>
        <taxon>Bacillati</taxon>
        <taxon>Actinomycetota</taxon>
        <taxon>Actinomycetes</taxon>
        <taxon>Pseudonocardiales</taxon>
        <taxon>Pseudonocardiaceae</taxon>
        <taxon>Amycolatopsis</taxon>
    </lineage>
</organism>
<evidence type="ECO:0000256" key="5">
    <source>
        <dbReference type="ARBA" id="ARBA00023136"/>
    </source>
</evidence>
<evidence type="ECO:0000256" key="1">
    <source>
        <dbReference type="ARBA" id="ARBA00004651"/>
    </source>
</evidence>
<sequence>MTVTAALADSMIEATDVGSYLGAGLIVALVAVPLVFFIAALVSVLGSPLGCGVKLLWIVFAFCAPLLGPLLWFLLGKRSAYLDAR</sequence>
<protein>
    <recommendedName>
        <fullName evidence="7">Cardiolipin synthase N-terminal domain-containing protein</fullName>
    </recommendedName>
</protein>
<dbReference type="GO" id="GO:0005886">
    <property type="term" value="C:plasma membrane"/>
    <property type="evidence" value="ECO:0007669"/>
    <property type="project" value="UniProtKB-SubCell"/>
</dbReference>
<dbReference type="RefSeq" id="WP_246458855.1">
    <property type="nucleotide sequence ID" value="NZ_JACHMG010000001.1"/>
</dbReference>
<evidence type="ECO:0000313" key="8">
    <source>
        <dbReference type="EMBL" id="MBB4685075.1"/>
    </source>
</evidence>
<feature type="transmembrane region" description="Helical" evidence="6">
    <location>
        <begin position="55"/>
        <end position="75"/>
    </location>
</feature>
<comment type="caution">
    <text evidence="8">The sequence shown here is derived from an EMBL/GenBank/DDBJ whole genome shotgun (WGS) entry which is preliminary data.</text>
</comment>
<feature type="transmembrane region" description="Helical" evidence="6">
    <location>
        <begin position="20"/>
        <end position="43"/>
    </location>
</feature>
<keyword evidence="9" id="KW-1185">Reference proteome</keyword>
<comment type="subcellular location">
    <subcellularLocation>
        <location evidence="1">Cell membrane</location>
        <topology evidence="1">Multi-pass membrane protein</topology>
    </subcellularLocation>
</comment>
<keyword evidence="5 6" id="KW-0472">Membrane</keyword>
<accession>A0A840IUF4</accession>
<evidence type="ECO:0000256" key="3">
    <source>
        <dbReference type="ARBA" id="ARBA00022692"/>
    </source>
</evidence>
<keyword evidence="2" id="KW-1003">Cell membrane</keyword>
<keyword evidence="3 6" id="KW-0812">Transmembrane</keyword>